<feature type="region of interest" description="Disordered" evidence="6">
    <location>
        <begin position="438"/>
        <end position="473"/>
    </location>
</feature>
<feature type="compositionally biased region" description="Polar residues" evidence="6">
    <location>
        <begin position="197"/>
        <end position="212"/>
    </location>
</feature>
<dbReference type="PANTHER" id="PTHR16011:SF0">
    <property type="entry name" value="INTRAFLAGELLAR TRANSPORT PROTEIN 57 HOMOLOG"/>
    <property type="match status" value="1"/>
</dbReference>
<proteinExistence type="inferred from homology"/>
<dbReference type="OrthoDB" id="423881at2759"/>
<feature type="coiled-coil region" evidence="5">
    <location>
        <begin position="292"/>
        <end position="330"/>
    </location>
</feature>
<name>A0A5J4X8S2_9EUKA</name>
<sequence length="473" mass="53544">MDEIDGVGQDKRKKRDISDGKEGVSSIFLMGAALEKLKALNYDTQFCRTSGIKQFNCFYFAAPQRNPQEQFFHMCSLIEWLFKKCGQDLRMRPQLGDDENTSSATIVSQLRRIGYSQDITPVQIKQGYGDEVCQVINYLCDEALGRINFQSVQPDFPNDGQLDEIVEENRGNEDEEDDEEEDGLPEDDLVEDDDDPTNQLPPANVGGSSNNDALVGKKKKIIRGGFGTDEDEQGRGTNQGLAQSVRQSHLSYAPRSRFDPTQWQSEVERVAPQLKVRRPGIGLSQKDWFGHLEEIKDLLQKLSQSKRVVLNELNMVAKEIQSEMEKIESRERYFNEDCKQLLGEYKESAGQLKEVAVQVSDLGKEVDDMAAKLAETTDEVEQIKTEMENYGESVSNTKPLMRLKQSQSKLQDELKQINVRVGTLQHYLLQTQITELEEKKTTQGQPGGERSIASHVAQSDEADDEEEGSDYEY</sequence>
<accession>A0A5J4X8S2</accession>
<comment type="caution">
    <text evidence="7">The sequence shown here is derived from an EMBL/GenBank/DDBJ whole genome shotgun (WGS) entry which is preliminary data.</text>
</comment>
<keyword evidence="3" id="KW-0969">Cilium</keyword>
<comment type="subcellular location">
    <subcellularLocation>
        <location evidence="1">Cell projection</location>
        <location evidence="1">Cilium</location>
    </subcellularLocation>
</comment>
<feature type="compositionally biased region" description="Polar residues" evidence="6">
    <location>
        <begin position="235"/>
        <end position="248"/>
    </location>
</feature>
<evidence type="ECO:0000256" key="4">
    <source>
        <dbReference type="ARBA" id="ARBA00023273"/>
    </source>
</evidence>
<evidence type="ECO:0000256" key="2">
    <source>
        <dbReference type="ARBA" id="ARBA00009415"/>
    </source>
</evidence>
<reference evidence="7 8" key="1">
    <citation type="submission" date="2019-03" db="EMBL/GenBank/DDBJ databases">
        <title>Single cell metagenomics reveals metabolic interactions within the superorganism composed of flagellate Streblomastix strix and complex community of Bacteroidetes bacteria on its surface.</title>
        <authorList>
            <person name="Treitli S.C."/>
            <person name="Kolisko M."/>
            <person name="Husnik F."/>
            <person name="Keeling P."/>
            <person name="Hampl V."/>
        </authorList>
    </citation>
    <scope>NUCLEOTIDE SEQUENCE [LARGE SCALE GENOMIC DNA]</scope>
    <source>
        <strain evidence="7">ST1C</strain>
    </source>
</reference>
<dbReference type="InterPro" id="IPR019530">
    <property type="entry name" value="Intra-flagellar_transport_57"/>
</dbReference>
<dbReference type="AlphaFoldDB" id="A0A5J4X8S2"/>
<keyword evidence="7" id="KW-0282">Flagellum</keyword>
<dbReference type="Pfam" id="PF10498">
    <property type="entry name" value="IFT57"/>
    <property type="match status" value="1"/>
</dbReference>
<evidence type="ECO:0000313" key="7">
    <source>
        <dbReference type="EMBL" id="KAA6403186.1"/>
    </source>
</evidence>
<evidence type="ECO:0000256" key="5">
    <source>
        <dbReference type="SAM" id="Coils"/>
    </source>
</evidence>
<feature type="compositionally biased region" description="Acidic residues" evidence="6">
    <location>
        <begin position="460"/>
        <end position="473"/>
    </location>
</feature>
<organism evidence="7 8">
    <name type="scientific">Streblomastix strix</name>
    <dbReference type="NCBI Taxonomy" id="222440"/>
    <lineage>
        <taxon>Eukaryota</taxon>
        <taxon>Metamonada</taxon>
        <taxon>Preaxostyla</taxon>
        <taxon>Oxymonadida</taxon>
        <taxon>Streblomastigidae</taxon>
        <taxon>Streblomastix</taxon>
    </lineage>
</organism>
<dbReference type="GO" id="GO:0042073">
    <property type="term" value="P:intraciliary transport"/>
    <property type="evidence" value="ECO:0007669"/>
    <property type="project" value="TreeGrafter"/>
</dbReference>
<dbReference type="GO" id="GO:0005929">
    <property type="term" value="C:cilium"/>
    <property type="evidence" value="ECO:0007669"/>
    <property type="project" value="UniProtKB-SubCell"/>
</dbReference>
<dbReference type="GO" id="GO:1905515">
    <property type="term" value="P:non-motile cilium assembly"/>
    <property type="evidence" value="ECO:0007669"/>
    <property type="project" value="TreeGrafter"/>
</dbReference>
<dbReference type="GO" id="GO:0030992">
    <property type="term" value="C:intraciliary transport particle B"/>
    <property type="evidence" value="ECO:0007669"/>
    <property type="project" value="TreeGrafter"/>
</dbReference>
<evidence type="ECO:0000256" key="6">
    <source>
        <dbReference type="SAM" id="MobiDB-lite"/>
    </source>
</evidence>
<dbReference type="GO" id="GO:0005815">
    <property type="term" value="C:microtubule organizing center"/>
    <property type="evidence" value="ECO:0007669"/>
    <property type="project" value="TreeGrafter"/>
</dbReference>
<dbReference type="Gene3D" id="1.10.287.950">
    <property type="entry name" value="Methyl-accepting chemotaxis protein"/>
    <property type="match status" value="1"/>
</dbReference>
<keyword evidence="5" id="KW-0175">Coiled coil</keyword>
<comment type="similarity">
    <text evidence="2">Belongs to the IFT57 family.</text>
</comment>
<dbReference type="EMBL" id="SNRW01000130">
    <property type="protein sequence ID" value="KAA6403186.1"/>
    <property type="molecule type" value="Genomic_DNA"/>
</dbReference>
<dbReference type="GO" id="GO:0005794">
    <property type="term" value="C:Golgi apparatus"/>
    <property type="evidence" value="ECO:0007669"/>
    <property type="project" value="TreeGrafter"/>
</dbReference>
<feature type="region of interest" description="Disordered" evidence="6">
    <location>
        <begin position="169"/>
        <end position="248"/>
    </location>
</feature>
<evidence type="ECO:0000313" key="8">
    <source>
        <dbReference type="Proteomes" id="UP000324800"/>
    </source>
</evidence>
<keyword evidence="4" id="KW-0966">Cell projection</keyword>
<protein>
    <submittedName>
        <fullName evidence="7">Putative Intraflagellar transport protein 57</fullName>
    </submittedName>
</protein>
<dbReference type="PANTHER" id="PTHR16011">
    <property type="entry name" value="IFT57/HIPPI"/>
    <property type="match status" value="1"/>
</dbReference>
<evidence type="ECO:0000256" key="1">
    <source>
        <dbReference type="ARBA" id="ARBA00004138"/>
    </source>
</evidence>
<feature type="compositionally biased region" description="Acidic residues" evidence="6">
    <location>
        <begin position="173"/>
        <end position="196"/>
    </location>
</feature>
<feature type="coiled-coil region" evidence="5">
    <location>
        <begin position="359"/>
        <end position="420"/>
    </location>
</feature>
<evidence type="ECO:0000256" key="3">
    <source>
        <dbReference type="ARBA" id="ARBA00023069"/>
    </source>
</evidence>
<dbReference type="Proteomes" id="UP000324800">
    <property type="component" value="Unassembled WGS sequence"/>
</dbReference>
<gene>
    <name evidence="7" type="ORF">EZS28_001288</name>
</gene>